<evidence type="ECO:0000313" key="3">
    <source>
        <dbReference type="Proteomes" id="UP001223420"/>
    </source>
</evidence>
<name>A0AAJ1TUJ7_9HYPH</name>
<evidence type="ECO:0000259" key="1">
    <source>
        <dbReference type="Pfam" id="PF09917"/>
    </source>
</evidence>
<dbReference type="Proteomes" id="UP001223420">
    <property type="component" value="Unassembled WGS sequence"/>
</dbReference>
<dbReference type="PANTHER" id="PTHR36919">
    <property type="entry name" value="BLR1215 PROTEIN"/>
    <property type="match status" value="1"/>
</dbReference>
<accession>A0AAJ1TUJ7</accession>
<sequence length="109" mass="12077">MAAVVTLTCGLPEATRAAEPFGTWLTEDGRARIRTERCGSDAARLCGFVVWGNEPLDQDSRPKIDRYNPNSAWQARHQLGHKMLLGLRPNAEGRYEGKIYDADNGKSTT</sequence>
<organism evidence="2 3">
    <name type="scientific">Methylobacterium brachiatum</name>
    <dbReference type="NCBI Taxonomy" id="269660"/>
    <lineage>
        <taxon>Bacteria</taxon>
        <taxon>Pseudomonadati</taxon>
        <taxon>Pseudomonadota</taxon>
        <taxon>Alphaproteobacteria</taxon>
        <taxon>Hyphomicrobiales</taxon>
        <taxon>Methylobacteriaceae</taxon>
        <taxon>Methylobacterium</taxon>
    </lineage>
</organism>
<evidence type="ECO:0000313" key="2">
    <source>
        <dbReference type="EMBL" id="MDQ0544971.1"/>
    </source>
</evidence>
<dbReference type="Pfam" id="PF09917">
    <property type="entry name" value="DUF2147"/>
    <property type="match status" value="1"/>
</dbReference>
<proteinExistence type="predicted"/>
<feature type="domain" description="DUF2147" evidence="1">
    <location>
        <begin position="22"/>
        <end position="107"/>
    </location>
</feature>
<dbReference type="PANTHER" id="PTHR36919:SF2">
    <property type="entry name" value="BLL6627 PROTEIN"/>
    <property type="match status" value="1"/>
</dbReference>
<dbReference type="InterPro" id="IPR019223">
    <property type="entry name" value="DUF2147"/>
</dbReference>
<comment type="caution">
    <text evidence="2">The sequence shown here is derived from an EMBL/GenBank/DDBJ whole genome shotgun (WGS) entry which is preliminary data.</text>
</comment>
<gene>
    <name evidence="2" type="ORF">QO001_003909</name>
</gene>
<dbReference type="Gene3D" id="2.40.128.520">
    <property type="match status" value="1"/>
</dbReference>
<protein>
    <submittedName>
        <fullName evidence="2">Uncharacterized protein (DUF2147 family)</fullName>
    </submittedName>
</protein>
<dbReference type="RefSeq" id="WP_230366731.1">
    <property type="nucleotide sequence ID" value="NZ_JAJALK010000007.1"/>
</dbReference>
<dbReference type="AlphaFoldDB" id="A0AAJ1TUJ7"/>
<reference evidence="2" key="1">
    <citation type="submission" date="2023-07" db="EMBL/GenBank/DDBJ databases">
        <title>Genomic Encyclopedia of Type Strains, Phase IV (KMG-IV): sequencing the most valuable type-strain genomes for metagenomic binning, comparative biology and taxonomic classification.</title>
        <authorList>
            <person name="Goeker M."/>
        </authorList>
    </citation>
    <scope>NUCLEOTIDE SEQUENCE</scope>
    <source>
        <strain evidence="2">DSM 19569</strain>
    </source>
</reference>
<dbReference type="EMBL" id="JAUSWL010000007">
    <property type="protein sequence ID" value="MDQ0544971.1"/>
    <property type="molecule type" value="Genomic_DNA"/>
</dbReference>